<dbReference type="AlphaFoldDB" id="X1ETW9"/>
<name>X1ETW9_9ZZZZ</name>
<feature type="domain" description="D-alanine--D-alanine ligase C-terminal" evidence="1">
    <location>
        <begin position="2"/>
        <end position="39"/>
    </location>
</feature>
<accession>X1ETW9</accession>
<dbReference type="InterPro" id="IPR011095">
    <property type="entry name" value="Dala_Dala_lig_C"/>
</dbReference>
<proteinExistence type="predicted"/>
<protein>
    <recommendedName>
        <fullName evidence="1">D-alanine--D-alanine ligase C-terminal domain-containing protein</fullName>
    </recommendedName>
</protein>
<dbReference type="Gene3D" id="3.30.470.20">
    <property type="entry name" value="ATP-grasp fold, B domain"/>
    <property type="match status" value="1"/>
</dbReference>
<dbReference type="EMBL" id="BARU01000685">
    <property type="protein sequence ID" value="GAH23755.1"/>
    <property type="molecule type" value="Genomic_DNA"/>
</dbReference>
<comment type="caution">
    <text evidence="2">The sequence shown here is derived from an EMBL/GenBank/DDBJ whole genome shotgun (WGS) entry which is preliminary data.</text>
</comment>
<organism evidence="2">
    <name type="scientific">marine sediment metagenome</name>
    <dbReference type="NCBI Taxonomy" id="412755"/>
    <lineage>
        <taxon>unclassified sequences</taxon>
        <taxon>metagenomes</taxon>
        <taxon>ecological metagenomes</taxon>
    </lineage>
</organism>
<reference evidence="2" key="1">
    <citation type="journal article" date="2014" name="Front. Microbiol.">
        <title>High frequency of phylogenetically diverse reductive dehalogenase-homologous genes in deep subseafloor sedimentary metagenomes.</title>
        <authorList>
            <person name="Kawai M."/>
            <person name="Futagami T."/>
            <person name="Toyoda A."/>
            <person name="Takaki Y."/>
            <person name="Nishi S."/>
            <person name="Hori S."/>
            <person name="Arai W."/>
            <person name="Tsubouchi T."/>
            <person name="Morono Y."/>
            <person name="Uchiyama I."/>
            <person name="Ito T."/>
            <person name="Fujiyama A."/>
            <person name="Inagaki F."/>
            <person name="Takami H."/>
        </authorList>
    </citation>
    <scope>NUCLEOTIDE SEQUENCE</scope>
    <source>
        <strain evidence="2">Expedition CK06-06</strain>
    </source>
</reference>
<dbReference type="Pfam" id="PF07478">
    <property type="entry name" value="Dala_Dala_lig_C"/>
    <property type="match status" value="1"/>
</dbReference>
<evidence type="ECO:0000313" key="2">
    <source>
        <dbReference type="EMBL" id="GAH23755.1"/>
    </source>
</evidence>
<evidence type="ECO:0000259" key="1">
    <source>
        <dbReference type="Pfam" id="PF07478"/>
    </source>
</evidence>
<dbReference type="SUPFAM" id="SSF56059">
    <property type="entry name" value="Glutathione synthetase ATP-binding domain-like"/>
    <property type="match status" value="1"/>
</dbReference>
<gene>
    <name evidence="2" type="ORF">S03H2_02126</name>
</gene>
<dbReference type="GO" id="GO:0008716">
    <property type="term" value="F:D-alanine-D-alanine ligase activity"/>
    <property type="evidence" value="ECO:0007669"/>
    <property type="project" value="InterPro"/>
</dbReference>
<sequence>MNNNDQIKQAIEDAAGYDNKILIEKYINGRELTVSIIGNYSNF</sequence>